<feature type="compositionally biased region" description="Polar residues" evidence="6">
    <location>
        <begin position="231"/>
        <end position="252"/>
    </location>
</feature>
<feature type="compositionally biased region" description="Basic and acidic residues" evidence="6">
    <location>
        <begin position="329"/>
        <end position="342"/>
    </location>
</feature>
<dbReference type="CDD" id="cd00086">
    <property type="entry name" value="homeodomain"/>
    <property type="match status" value="1"/>
</dbReference>
<keyword evidence="2 5" id="KW-0238">DNA-binding</keyword>
<dbReference type="EMBL" id="KJ396286">
    <property type="protein sequence ID" value="AIN76767.1"/>
    <property type="molecule type" value="Genomic_DNA"/>
</dbReference>
<dbReference type="InterPro" id="IPR008422">
    <property type="entry name" value="KN_HD"/>
</dbReference>
<dbReference type="AlphaFoldDB" id="A0A0D3MKY6"/>
<dbReference type="GO" id="GO:0006355">
    <property type="term" value="P:regulation of DNA-templated transcription"/>
    <property type="evidence" value="ECO:0007669"/>
    <property type="project" value="InterPro"/>
</dbReference>
<dbReference type="Pfam" id="PF05920">
    <property type="entry name" value="Homeobox_KN"/>
    <property type="match status" value="1"/>
</dbReference>
<evidence type="ECO:0000256" key="3">
    <source>
        <dbReference type="ARBA" id="ARBA00023155"/>
    </source>
</evidence>
<comment type="similarity">
    <text evidence="1">Belongs to the TALE/M-ATYP homeobox family.</text>
</comment>
<feature type="domain" description="Homeobox" evidence="7">
    <location>
        <begin position="98"/>
        <end position="161"/>
    </location>
</feature>
<evidence type="ECO:0000313" key="8">
    <source>
        <dbReference type="EMBL" id="AIN76767.1"/>
    </source>
</evidence>
<evidence type="ECO:0000256" key="4">
    <source>
        <dbReference type="ARBA" id="ARBA00023242"/>
    </source>
</evidence>
<reference evidence="8" key="1">
    <citation type="submission" date="2014-02" db="EMBL/GenBank/DDBJ databases">
        <title>Analysis of Mating Type A Factor of Volvariella volvacea strain No.1 Thailand.</title>
        <authorList>
            <person name="Wang H."/>
            <person name="Chen M."/>
            <person name="Bao D."/>
        </authorList>
    </citation>
    <scope>NUCLEOTIDE SEQUENCE</scope>
    <source>
        <strain evidence="8">No.1 Thailand</strain>
    </source>
</reference>
<evidence type="ECO:0000259" key="7">
    <source>
        <dbReference type="PROSITE" id="PS50071"/>
    </source>
</evidence>
<dbReference type="InterPro" id="IPR009057">
    <property type="entry name" value="Homeodomain-like_sf"/>
</dbReference>
<evidence type="ECO:0000256" key="2">
    <source>
        <dbReference type="ARBA" id="ARBA00023125"/>
    </source>
</evidence>
<name>A0A0D3MKY6_9AGAR</name>
<feature type="region of interest" description="Disordered" evidence="6">
    <location>
        <begin position="220"/>
        <end position="349"/>
    </location>
</feature>
<dbReference type="GO" id="GO:0003677">
    <property type="term" value="F:DNA binding"/>
    <property type="evidence" value="ECO:0007669"/>
    <property type="project" value="UniProtKB-UniRule"/>
</dbReference>
<organism evidence="8">
    <name type="scientific">Volvariella volvacea</name>
    <dbReference type="NCBI Taxonomy" id="36659"/>
    <lineage>
        <taxon>Eukaryota</taxon>
        <taxon>Fungi</taxon>
        <taxon>Dikarya</taxon>
        <taxon>Basidiomycota</taxon>
        <taxon>Agaricomycotina</taxon>
        <taxon>Agaricomycetes</taxon>
        <taxon>Agaricomycetidae</taxon>
        <taxon>Agaricales</taxon>
        <taxon>Pluteineae</taxon>
        <taxon>Pluteaceae</taxon>
        <taxon>Volvariella</taxon>
    </lineage>
</organism>
<dbReference type="SUPFAM" id="SSF46689">
    <property type="entry name" value="Homeodomain-like"/>
    <property type="match status" value="1"/>
</dbReference>
<evidence type="ECO:0000256" key="6">
    <source>
        <dbReference type="SAM" id="MobiDB-lite"/>
    </source>
</evidence>
<evidence type="ECO:0000256" key="1">
    <source>
        <dbReference type="ARBA" id="ARBA00005800"/>
    </source>
</evidence>
<sequence>MSTVTDLYSRLSQVEEQFLDAYSHYTSTDSTTELDKFSSSWAELVQDFERTPNVDDRTKELAYVVSSRIARLSEAFEDLDRTTEELTEKYFSDSPFLSPHTKTRPLATSNYIDSARSWLLQNLHNPYPPQTLRDSLSRRFQVSTKAINAWFTDARNRIGWTSLRKDCFQNKRTKIVEAAQQYYLQSKFNGDYAIAVRFARIERTANHLFGAKFLESQLAGSLDERSEHDSTPNAQSSPSFNPYPSPDTSGVSTPEPLSSPELSQNDHYLTPVEGPTGPLTCDNDGGTRRDNVEQPSTTSLSFPARSLGEAEAPKTTDTGINTRKRKRCLSKDSDERELKRPYPDVASDTPDSSLVIDDWFQQHFDFASHFQDPLAFSGPVEVELFDYSSINTLPLTCTYLMLARGKPEFTPGFFLATGAFDSSTTTLTPVSTIWPLENSRERNCLSVVTFAVTLFRFCTRSTT</sequence>
<dbReference type="PROSITE" id="PS50071">
    <property type="entry name" value="HOMEOBOX_2"/>
    <property type="match status" value="1"/>
</dbReference>
<accession>A0A0D3MKY6</accession>
<feature type="DNA-binding region" description="Homeobox" evidence="5">
    <location>
        <begin position="100"/>
        <end position="162"/>
    </location>
</feature>
<proteinExistence type="inferred from homology"/>
<feature type="compositionally biased region" description="Low complexity" evidence="6">
    <location>
        <begin position="254"/>
        <end position="263"/>
    </location>
</feature>
<keyword evidence="3 5" id="KW-0371">Homeobox</keyword>
<dbReference type="Gene3D" id="1.10.10.60">
    <property type="entry name" value="Homeodomain-like"/>
    <property type="match status" value="1"/>
</dbReference>
<keyword evidence="4 5" id="KW-0539">Nucleus</keyword>
<evidence type="ECO:0000256" key="5">
    <source>
        <dbReference type="PROSITE-ProRule" id="PRU00108"/>
    </source>
</evidence>
<protein>
    <submittedName>
        <fullName evidence="8">HD1 mating type protein</fullName>
    </submittedName>
</protein>
<dbReference type="InterPro" id="IPR001356">
    <property type="entry name" value="HD"/>
</dbReference>
<dbReference type="GO" id="GO:0005634">
    <property type="term" value="C:nucleus"/>
    <property type="evidence" value="ECO:0007669"/>
    <property type="project" value="UniProtKB-SubCell"/>
</dbReference>
<comment type="subcellular location">
    <subcellularLocation>
        <location evidence="5">Nucleus</location>
    </subcellularLocation>
</comment>